<evidence type="ECO:0000256" key="5">
    <source>
        <dbReference type="PROSITE-ProRule" id="PRU00267"/>
    </source>
</evidence>
<dbReference type="GO" id="GO:0003677">
    <property type="term" value="F:DNA binding"/>
    <property type="evidence" value="ECO:0007669"/>
    <property type="project" value="UniProtKB-UniRule"/>
</dbReference>
<dbReference type="InterPro" id="IPR050342">
    <property type="entry name" value="HMGB"/>
</dbReference>
<feature type="region of interest" description="Disordered" evidence="6">
    <location>
        <begin position="169"/>
        <end position="188"/>
    </location>
</feature>
<dbReference type="FunFam" id="1.10.30.10:FF:000016">
    <property type="entry name" value="FACT complex subunit SSRP1"/>
    <property type="match status" value="1"/>
</dbReference>
<protein>
    <submittedName>
        <fullName evidence="8">High mobility group protein B2like [Octodon degus]</fullName>
    </submittedName>
</protein>
<dbReference type="PROSITE" id="PS51257">
    <property type="entry name" value="PROKAR_LIPOPROTEIN"/>
    <property type="match status" value="1"/>
</dbReference>
<dbReference type="GO" id="GO:0005634">
    <property type="term" value="C:nucleus"/>
    <property type="evidence" value="ECO:0007669"/>
    <property type="project" value="UniProtKB-SubCell"/>
</dbReference>
<accession>A0A0K2T028</accession>
<dbReference type="PANTHER" id="PTHR48112:SF32">
    <property type="entry name" value="HIGH MOBILITY GROUP PROTEIN B3"/>
    <property type="match status" value="1"/>
</dbReference>
<keyword evidence="3 5" id="KW-0238">DNA-binding</keyword>
<keyword evidence="4 5" id="KW-0539">Nucleus</keyword>
<name>A0A0K2T028_LEPSM</name>
<comment type="subcellular location">
    <subcellularLocation>
        <location evidence="1">Nucleus</location>
    </subcellularLocation>
</comment>
<dbReference type="InterPro" id="IPR009071">
    <property type="entry name" value="HMG_box_dom"/>
</dbReference>
<evidence type="ECO:0000256" key="1">
    <source>
        <dbReference type="ARBA" id="ARBA00004123"/>
    </source>
</evidence>
<proteinExistence type="inferred from homology"/>
<comment type="similarity">
    <text evidence="2">Belongs to the HMGB family.</text>
</comment>
<dbReference type="SMART" id="SM00398">
    <property type="entry name" value="HMG"/>
    <property type="match status" value="3"/>
</dbReference>
<sequence>MSDGGGKQQNTAYGVFVQACWAQHKRQYPDELIHKEIEEFNKQCSVWWYNLSEQERERFQEMADRSNNTVVATSPGNPGGVVVTTSTGHVQPQHLSYTTQNVSSTIPSFGSSFAYSEYGGGTQIQGGAQVVNAVVDNSGTVINYSTTAGGQQIITQGRVVQRPVSAITTTSSHHHGKAAHQKPMKDPNAPKKPLSAYFLFSQEERLKVKAEYNDYSITEVAKELGRRWATIDPGVKQTYEQRYQESRRQYEVAMSAYKPSKKKKDPNAPKQPLSAYFIFSSEERLKVKAEHPSHSICEVAKELGRRWADMSPEVKQRYQQMAEEGRQKYDINMAAYRQGNYNPPGAGSGETVLGSPDPIASRTVVTTATTVGGVITQNSPATQVVAQSNPGDGSASTQQSAEGRVETVATTAVTTAEATSYSGIETSNDYSSLLQ</sequence>
<dbReference type="EMBL" id="HACA01002013">
    <property type="protein sequence ID" value="CDW19374.1"/>
    <property type="molecule type" value="Transcribed_RNA"/>
</dbReference>
<dbReference type="SUPFAM" id="SSF47095">
    <property type="entry name" value="HMG-box"/>
    <property type="match status" value="3"/>
</dbReference>
<feature type="domain" description="HMG box" evidence="7">
    <location>
        <begin position="6"/>
        <end position="65"/>
    </location>
</feature>
<evidence type="ECO:0000259" key="7">
    <source>
        <dbReference type="PROSITE" id="PS50118"/>
    </source>
</evidence>
<dbReference type="OrthoDB" id="1919336at2759"/>
<evidence type="ECO:0000256" key="4">
    <source>
        <dbReference type="ARBA" id="ARBA00023242"/>
    </source>
</evidence>
<dbReference type="InterPro" id="IPR036910">
    <property type="entry name" value="HMG_box_dom_sf"/>
</dbReference>
<evidence type="ECO:0000256" key="6">
    <source>
        <dbReference type="SAM" id="MobiDB-lite"/>
    </source>
</evidence>
<dbReference type="Pfam" id="PF09011">
    <property type="entry name" value="HMG_box_2"/>
    <property type="match status" value="1"/>
</dbReference>
<dbReference type="PANTHER" id="PTHR48112">
    <property type="entry name" value="HIGH MOBILITY GROUP PROTEIN DSP1"/>
    <property type="match status" value="1"/>
</dbReference>
<dbReference type="AlphaFoldDB" id="A0A0K2T028"/>
<evidence type="ECO:0000256" key="3">
    <source>
        <dbReference type="ARBA" id="ARBA00023125"/>
    </source>
</evidence>
<feature type="DNA-binding region" description="HMG box" evidence="5">
    <location>
        <begin position="190"/>
        <end position="258"/>
    </location>
</feature>
<feature type="domain" description="HMG box" evidence="7">
    <location>
        <begin position="269"/>
        <end position="337"/>
    </location>
</feature>
<reference evidence="8" key="1">
    <citation type="submission" date="2014-05" db="EMBL/GenBank/DDBJ databases">
        <authorList>
            <person name="Chronopoulou M."/>
        </authorList>
    </citation>
    <scope>NUCLEOTIDE SEQUENCE</scope>
    <source>
        <tissue evidence="8">Whole organism</tissue>
    </source>
</reference>
<feature type="compositionally biased region" description="Polar residues" evidence="6">
    <location>
        <begin position="384"/>
        <end position="401"/>
    </location>
</feature>
<feature type="DNA-binding region" description="HMG box" evidence="5">
    <location>
        <begin position="6"/>
        <end position="65"/>
    </location>
</feature>
<feature type="compositionally biased region" description="Basic residues" evidence="6">
    <location>
        <begin position="172"/>
        <end position="182"/>
    </location>
</feature>
<feature type="region of interest" description="Disordered" evidence="6">
    <location>
        <begin position="384"/>
        <end position="407"/>
    </location>
</feature>
<feature type="domain" description="HMG box" evidence="7">
    <location>
        <begin position="190"/>
        <end position="258"/>
    </location>
</feature>
<evidence type="ECO:0000313" key="8">
    <source>
        <dbReference type="EMBL" id="CDW19374.1"/>
    </source>
</evidence>
<dbReference type="Gene3D" id="1.10.30.10">
    <property type="entry name" value="High mobility group box domain"/>
    <property type="match status" value="3"/>
</dbReference>
<dbReference type="PROSITE" id="PS50118">
    <property type="entry name" value="HMG_BOX_2"/>
    <property type="match status" value="3"/>
</dbReference>
<dbReference type="PRINTS" id="PR00886">
    <property type="entry name" value="HIGHMOBLTY12"/>
</dbReference>
<organism evidence="8">
    <name type="scientific">Lepeophtheirus salmonis</name>
    <name type="common">Salmon louse</name>
    <name type="synonym">Caligus salmonis</name>
    <dbReference type="NCBI Taxonomy" id="72036"/>
    <lineage>
        <taxon>Eukaryota</taxon>
        <taxon>Metazoa</taxon>
        <taxon>Ecdysozoa</taxon>
        <taxon>Arthropoda</taxon>
        <taxon>Crustacea</taxon>
        <taxon>Multicrustacea</taxon>
        <taxon>Hexanauplia</taxon>
        <taxon>Copepoda</taxon>
        <taxon>Siphonostomatoida</taxon>
        <taxon>Caligidae</taxon>
        <taxon>Lepeophtheirus</taxon>
    </lineage>
</organism>
<dbReference type="Pfam" id="PF00505">
    <property type="entry name" value="HMG_box"/>
    <property type="match status" value="2"/>
</dbReference>
<evidence type="ECO:0000256" key="2">
    <source>
        <dbReference type="ARBA" id="ARBA00008774"/>
    </source>
</evidence>
<feature type="DNA-binding region" description="HMG box" evidence="5">
    <location>
        <begin position="269"/>
        <end position="337"/>
    </location>
</feature>